<comment type="caution">
    <text evidence="1">The sequence shown here is derived from an EMBL/GenBank/DDBJ whole genome shotgun (WGS) entry which is preliminary data.</text>
</comment>
<accession>A0A3N6UUY2</accession>
<dbReference type="InterPro" id="IPR021862">
    <property type="entry name" value="DUF3472"/>
</dbReference>
<evidence type="ECO:0008006" key="3">
    <source>
        <dbReference type="Google" id="ProtNLM"/>
    </source>
</evidence>
<proteinExistence type="predicted"/>
<dbReference type="Pfam" id="PF11958">
    <property type="entry name" value="DUF3472"/>
    <property type="match status" value="1"/>
</dbReference>
<gene>
    <name evidence="1" type="ORF">EB241_18950</name>
</gene>
<dbReference type="OrthoDB" id="6636591at2"/>
<sequence>MRKINFITGVFSLFFIVSDGNTMSSTPQNPWAGQITNFMGSMPDNTQGYKVLSYPIKVMSGKKEQGFYYSQYVFFKHPGDQNAAYYMGIQPWGDNQAKVIFSVFGANVEKQDPKCTDEADHKNGSSCYAFMPFEYDVEYKFIATLVSSTSSGNIWEGYAVNTVSNDARRIGSWKTPTAWGLLSGKSIGFIEHFLSIENCSLLPATSALFGPGVGSVSTAESVTGKLTAAYSAISEPCKGKIPFSSTIQADGSLLVRQDKGIN</sequence>
<organism evidence="1 2">
    <name type="scientific">Erwinia psidii</name>
    <dbReference type="NCBI Taxonomy" id="69224"/>
    <lineage>
        <taxon>Bacteria</taxon>
        <taxon>Pseudomonadati</taxon>
        <taxon>Pseudomonadota</taxon>
        <taxon>Gammaproteobacteria</taxon>
        <taxon>Enterobacterales</taxon>
        <taxon>Erwiniaceae</taxon>
        <taxon>Erwinia</taxon>
    </lineage>
</organism>
<name>A0A3N6UUY2_9GAMM</name>
<dbReference type="RefSeq" id="WP_124234559.1">
    <property type="nucleotide sequence ID" value="NZ_RHHM01000018.1"/>
</dbReference>
<dbReference type="EMBL" id="RHHM01000018">
    <property type="protein sequence ID" value="RQM36655.1"/>
    <property type="molecule type" value="Genomic_DNA"/>
</dbReference>
<dbReference type="Proteomes" id="UP000279457">
    <property type="component" value="Unassembled WGS sequence"/>
</dbReference>
<evidence type="ECO:0000313" key="1">
    <source>
        <dbReference type="EMBL" id="RQM36655.1"/>
    </source>
</evidence>
<evidence type="ECO:0000313" key="2">
    <source>
        <dbReference type="Proteomes" id="UP000279457"/>
    </source>
</evidence>
<protein>
    <recommendedName>
        <fullName evidence="3">DUF3472 domain-containing protein</fullName>
    </recommendedName>
</protein>
<keyword evidence="2" id="KW-1185">Reference proteome</keyword>
<dbReference type="AlphaFoldDB" id="A0A3N6UUY2"/>
<reference evidence="1 2" key="1">
    <citation type="submission" date="2018-10" db="EMBL/GenBank/DDBJ databases">
        <title>Draft genome sequence for the type isolate of Erwinia psidii, agent causal of bacterial blight in guava (Psidium guajava) and wilt and die-back of Eucalyptus spp.</title>
        <authorList>
            <person name="Hermenegildo P.S."/>
            <person name="Santos S.A."/>
            <person name="Guimaraes L.M.S."/>
            <person name="Vidigal P.M.P."/>
            <person name="Pereira I.C."/>
            <person name="Badel J.L."/>
            <person name="Alfenas-Zerbini P."/>
            <person name="Ferreira M.A.S.V."/>
            <person name="Alfenas A.C."/>
        </authorList>
    </citation>
    <scope>NUCLEOTIDE SEQUENCE [LARGE SCALE GENOMIC DNA]</scope>
    <source>
        <strain evidence="1 2">IBSBF 435</strain>
    </source>
</reference>